<feature type="region of interest" description="Disordered" evidence="1">
    <location>
        <begin position="31"/>
        <end position="64"/>
    </location>
</feature>
<reference evidence="2" key="1">
    <citation type="journal article" date="2012" name="PLoS Genet.">
        <title>Comparative analysis of the genomes of two field isolates of the rice blast fungus Magnaporthe oryzae.</title>
        <authorList>
            <person name="Xue M."/>
            <person name="Yang J."/>
            <person name="Li Z."/>
            <person name="Hu S."/>
            <person name="Yao N."/>
            <person name="Dean R.A."/>
            <person name="Zhao W."/>
            <person name="Shen M."/>
            <person name="Zhang H."/>
            <person name="Li C."/>
            <person name="Liu L."/>
            <person name="Cao L."/>
            <person name="Xu X."/>
            <person name="Xing Y."/>
            <person name="Hsiang T."/>
            <person name="Zhang Z."/>
            <person name="Xu J.R."/>
            <person name="Peng Y.L."/>
        </authorList>
    </citation>
    <scope>NUCLEOTIDE SEQUENCE</scope>
    <source>
        <strain evidence="2">Y34</strain>
    </source>
</reference>
<dbReference type="AlphaFoldDB" id="A0AA97PJC9"/>
<evidence type="ECO:0000313" key="2">
    <source>
        <dbReference type="EMBL" id="ELQ36623.1"/>
    </source>
</evidence>
<organism evidence="2">
    <name type="scientific">Pyricularia oryzae (strain Y34)</name>
    <name type="common">Rice blast fungus</name>
    <name type="synonym">Magnaporthe oryzae</name>
    <dbReference type="NCBI Taxonomy" id="1143189"/>
    <lineage>
        <taxon>Eukaryota</taxon>
        <taxon>Fungi</taxon>
        <taxon>Dikarya</taxon>
        <taxon>Ascomycota</taxon>
        <taxon>Pezizomycotina</taxon>
        <taxon>Sordariomycetes</taxon>
        <taxon>Sordariomycetidae</taxon>
        <taxon>Magnaporthales</taxon>
        <taxon>Pyriculariaceae</taxon>
        <taxon>Pyricularia</taxon>
    </lineage>
</organism>
<evidence type="ECO:0000256" key="1">
    <source>
        <dbReference type="SAM" id="MobiDB-lite"/>
    </source>
</evidence>
<gene>
    <name evidence="2" type="ORF">OOU_Y34scaffold00649g6</name>
</gene>
<dbReference type="Proteomes" id="UP000011086">
    <property type="component" value="Unassembled WGS sequence"/>
</dbReference>
<accession>A0AA97PJC9</accession>
<sequence length="151" mass="16765">MARRKQHDLNCRSAGISWPTTSLTEVALKSQFDGERWPDSGGEADPATRGSDTQEEQNLQNRLTKDWDQVLLQSSGRDPQPVGDNWANSSQLPCIGSLEAIKVEDYGVTSPINRKGGPKNPWTITARLALHYGFGTLRHKTLRSRHGSLLK</sequence>
<protein>
    <submittedName>
        <fullName evidence="2">Uncharacterized protein</fullName>
    </submittedName>
</protein>
<name>A0AA97PJC9_PYRO3</name>
<dbReference type="EMBL" id="JH793404">
    <property type="protein sequence ID" value="ELQ36623.1"/>
    <property type="molecule type" value="Genomic_DNA"/>
</dbReference>
<proteinExistence type="predicted"/>